<dbReference type="InterPro" id="IPR050194">
    <property type="entry name" value="Glycosyltransferase_grp1"/>
</dbReference>
<evidence type="ECO:0000313" key="5">
    <source>
        <dbReference type="Proteomes" id="UP000471052"/>
    </source>
</evidence>
<dbReference type="CDD" id="cd03812">
    <property type="entry name" value="GT4_CapH-like"/>
    <property type="match status" value="1"/>
</dbReference>
<name>A0A6N7WSW3_STRAY</name>
<keyword evidence="3" id="KW-0808">Transferase</keyword>
<proteinExistence type="predicted"/>
<dbReference type="SUPFAM" id="SSF53756">
    <property type="entry name" value="UDP-Glycosyltransferase/glycogen phosphorylase"/>
    <property type="match status" value="1"/>
</dbReference>
<accession>A0A6N7WSW3</accession>
<keyword evidence="6" id="KW-1185">Reference proteome</keyword>
<sequence length="382" mass="43296">MKILQIPTGGLFADGILSCIVEYMTAMDKSDMDIRVLATNQAEKSIVQKVEKVGCKVVSIPYRKTNIIKYFLSLYRYIAKEKIDIVHVHGSSAIMSVELLAAMLAGCKVRIAHSHNTTCENRKADKMLRPLFNRTYTVAFACGRDAGKWMFGEEKFVVIPNGRNLQKYEYDSEKRMQYRKSLKIPKDAVVIGHVGRFNTQKNHEYLIRIFDELYKKAKNAYLVLIGTGATLDEIKKKVVDLGLENRVIFTGAVDNVSDYLSVFDVMLLPSLYEGLPLVVIEWQISGLPCIISDSITKECAITSLVKFESIKESPTVWVDDIEKLTIQDRSENKDKIFNEIKAAGYDIQTGSGKLKKIYDNLYFVCSKSSKLKGHKKCLHMKD</sequence>
<evidence type="ECO:0000313" key="6">
    <source>
        <dbReference type="Proteomes" id="UP001212085"/>
    </source>
</evidence>
<dbReference type="PANTHER" id="PTHR45947:SF3">
    <property type="entry name" value="SULFOQUINOVOSYL TRANSFERASE SQD2"/>
    <property type="match status" value="1"/>
</dbReference>
<reference evidence="4 6" key="2">
    <citation type="submission" date="2022-12" db="EMBL/GenBank/DDBJ databases">
        <title>Streptococcus alactolyticus LGM, complete genome.</title>
        <authorList>
            <person name="Liu Z."/>
            <person name="Mu C."/>
            <person name="Zhu W."/>
        </authorList>
    </citation>
    <scope>NUCLEOTIDE SEQUENCE [LARGE SCALE GENOMIC DNA]</scope>
    <source>
        <strain evidence="4 6">LGM</strain>
    </source>
</reference>
<evidence type="ECO:0000259" key="1">
    <source>
        <dbReference type="Pfam" id="PF00534"/>
    </source>
</evidence>
<dbReference type="OrthoDB" id="9804196at2"/>
<dbReference type="Gene3D" id="3.40.50.2000">
    <property type="entry name" value="Glycogen Phosphorylase B"/>
    <property type="match status" value="2"/>
</dbReference>
<protein>
    <submittedName>
        <fullName evidence="3">Glycosyltransferase family 1 protein</fullName>
    </submittedName>
</protein>
<dbReference type="EMBL" id="CP114883">
    <property type="protein sequence ID" value="WBB07117.1"/>
    <property type="molecule type" value="Genomic_DNA"/>
</dbReference>
<dbReference type="Proteomes" id="UP001212085">
    <property type="component" value="Chromosome"/>
</dbReference>
<dbReference type="PANTHER" id="PTHR45947">
    <property type="entry name" value="SULFOQUINOVOSYL TRANSFERASE SQD2"/>
    <property type="match status" value="1"/>
</dbReference>
<organism evidence="3 5">
    <name type="scientific">Streptococcus alactolyticus</name>
    <dbReference type="NCBI Taxonomy" id="29389"/>
    <lineage>
        <taxon>Bacteria</taxon>
        <taxon>Bacillati</taxon>
        <taxon>Bacillota</taxon>
        <taxon>Bacilli</taxon>
        <taxon>Lactobacillales</taxon>
        <taxon>Streptococcaceae</taxon>
        <taxon>Streptococcus</taxon>
    </lineage>
</organism>
<reference evidence="3 5" key="1">
    <citation type="submission" date="2019-08" db="EMBL/GenBank/DDBJ databases">
        <title>In-depth cultivation of the pig gut microbiome towards novel bacterial diversity and tailored functional studies.</title>
        <authorList>
            <person name="Wylensek D."/>
            <person name="Hitch T.C.A."/>
            <person name="Clavel T."/>
        </authorList>
    </citation>
    <scope>NUCLEOTIDE SEQUENCE [LARGE SCALE GENOMIC DNA]</scope>
    <source>
        <strain evidence="3 5">BL-178-WT-3A</strain>
    </source>
</reference>
<dbReference type="Pfam" id="PF00534">
    <property type="entry name" value="Glycos_transf_1"/>
    <property type="match status" value="1"/>
</dbReference>
<dbReference type="RefSeq" id="WP_154455358.1">
    <property type="nucleotide sequence ID" value="NZ_CP114883.1"/>
</dbReference>
<dbReference type="InterPro" id="IPR028098">
    <property type="entry name" value="Glyco_trans_4-like_N"/>
</dbReference>
<dbReference type="InterPro" id="IPR001296">
    <property type="entry name" value="Glyco_trans_1"/>
</dbReference>
<dbReference type="EMBL" id="VUNP01000037">
    <property type="protein sequence ID" value="MST54256.1"/>
    <property type="molecule type" value="Genomic_DNA"/>
</dbReference>
<evidence type="ECO:0000313" key="4">
    <source>
        <dbReference type="EMBL" id="WBB07117.1"/>
    </source>
</evidence>
<feature type="domain" description="Glycosyltransferase subfamily 4-like N-terminal" evidence="2">
    <location>
        <begin position="16"/>
        <end position="166"/>
    </location>
</feature>
<evidence type="ECO:0000313" key="3">
    <source>
        <dbReference type="EMBL" id="MST54256.1"/>
    </source>
</evidence>
<dbReference type="Proteomes" id="UP000471052">
    <property type="component" value="Unassembled WGS sequence"/>
</dbReference>
<dbReference type="AlphaFoldDB" id="A0A6N7WSW3"/>
<evidence type="ECO:0000259" key="2">
    <source>
        <dbReference type="Pfam" id="PF13439"/>
    </source>
</evidence>
<feature type="domain" description="Glycosyl transferase family 1" evidence="1">
    <location>
        <begin position="177"/>
        <end position="296"/>
    </location>
</feature>
<dbReference type="GO" id="GO:0016757">
    <property type="term" value="F:glycosyltransferase activity"/>
    <property type="evidence" value="ECO:0007669"/>
    <property type="project" value="InterPro"/>
</dbReference>
<dbReference type="Pfam" id="PF13439">
    <property type="entry name" value="Glyco_transf_4"/>
    <property type="match status" value="1"/>
</dbReference>
<gene>
    <name evidence="3" type="ORF">FYJ82_07690</name>
    <name evidence="4" type="ORF">O6R09_04140</name>
</gene>